<dbReference type="PANTHER" id="PTHR43480">
    <property type="entry name" value="ACYL-[ACYL-CARRIER-PROTEIN]--UDP-N-ACETYLGLUCOSAMINE O-ACYLTRANSFERASE"/>
    <property type="match status" value="1"/>
</dbReference>
<feature type="domain" description="UDP N-acetylglucosamine O-acyltransferase C-terminal" evidence="9">
    <location>
        <begin position="181"/>
        <end position="257"/>
    </location>
</feature>
<reference evidence="10 11" key="1">
    <citation type="journal article" date="2015" name="Stand. Genomic Sci.">
        <title>Genomic Encyclopedia of Bacterial and Archaeal Type Strains, Phase III: the genomes of soil and plant-associated and newly described type strains.</title>
        <authorList>
            <person name="Whitman W.B."/>
            <person name="Woyke T."/>
            <person name="Klenk H.P."/>
            <person name="Zhou Y."/>
            <person name="Lilburn T.G."/>
            <person name="Beck B.J."/>
            <person name="De Vos P."/>
            <person name="Vandamme P."/>
            <person name="Eisen J.A."/>
            <person name="Garrity G."/>
            <person name="Hugenholtz P."/>
            <person name="Kyrpides N.C."/>
        </authorList>
    </citation>
    <scope>NUCLEOTIDE SEQUENCE [LARGE SCALE GENOMIC DNA]</scope>
    <source>
        <strain evidence="10 11">CGMCC 1.2546</strain>
    </source>
</reference>
<dbReference type="Pfam" id="PF13720">
    <property type="entry name" value="Acetyltransf_11"/>
    <property type="match status" value="1"/>
</dbReference>
<evidence type="ECO:0000256" key="3">
    <source>
        <dbReference type="ARBA" id="ARBA00022556"/>
    </source>
</evidence>
<evidence type="ECO:0000256" key="1">
    <source>
        <dbReference type="ARBA" id="ARBA00022490"/>
    </source>
</evidence>
<dbReference type="GO" id="GO:0009245">
    <property type="term" value="P:lipid A biosynthetic process"/>
    <property type="evidence" value="ECO:0007669"/>
    <property type="project" value="UniProtKB-UniRule"/>
</dbReference>
<keyword evidence="11" id="KW-1185">Reference proteome</keyword>
<sequence>MLMKIQTVIHPSSVIEAGAKIGAGVRIGPLCHISADAVIGDRVEMVSHVSVLGATTIGASTKVYPMATLGGPPQNTKHKGGRTTLVIGENCTIREGVTMHLGTDSSRGETTIGDNGNFLAYAHIAHDCVVGKNATFANQATLGGHCEIGDNVYIGGLSAVHQFVRVGDNAFLGGCSAIVGDVIPYAIAVGNRASLRGLNIIGLKRAGLPRSEIHMLRKAYRTIFDRSRTVGENIEFAKAEFASSPTAMKIIDFIASRGKRHYAVPSLKAGDGDDADDED</sequence>
<comment type="pathway">
    <text evidence="8">Glycolipid biosynthesis; lipid IV(A) biosynthesis; lipid IV(A) from (3R)-3-hydroxytetradecanoyl-[acyl-carrier-protein] and UDP-N-acetyl-alpha-D-glucosamine: step 1/6.</text>
</comment>
<dbReference type="NCBIfam" id="NF003657">
    <property type="entry name" value="PRK05289.1"/>
    <property type="match status" value="1"/>
</dbReference>
<protein>
    <recommendedName>
        <fullName evidence="8">Acyl-[acyl-carrier-protein]--UDP-N-acetylglucosamine O-acyltransferase</fullName>
        <shortName evidence="8">UDP-N-acetylglucosamine acyltransferase</shortName>
        <ecNumber evidence="8">2.3.1.129</ecNumber>
    </recommendedName>
</protein>
<comment type="catalytic activity">
    <reaction evidence="8">
        <text>a (3R)-hydroxyacyl-[ACP] + UDP-N-acetyl-alpha-D-glucosamine = a UDP-3-O-[(3R)-3-hydroxyacyl]-N-acetyl-alpha-D-glucosamine + holo-[ACP]</text>
        <dbReference type="Rhea" id="RHEA:67812"/>
        <dbReference type="Rhea" id="RHEA-COMP:9685"/>
        <dbReference type="Rhea" id="RHEA-COMP:9945"/>
        <dbReference type="ChEBI" id="CHEBI:57705"/>
        <dbReference type="ChEBI" id="CHEBI:64479"/>
        <dbReference type="ChEBI" id="CHEBI:78827"/>
        <dbReference type="ChEBI" id="CHEBI:173225"/>
        <dbReference type="EC" id="2.3.1.129"/>
    </reaction>
</comment>
<dbReference type="CDD" id="cd03351">
    <property type="entry name" value="LbH_UDP-GlcNAc_AT"/>
    <property type="match status" value="1"/>
</dbReference>
<evidence type="ECO:0000313" key="10">
    <source>
        <dbReference type="EMBL" id="TWI42755.1"/>
    </source>
</evidence>
<dbReference type="PROSITE" id="PS00101">
    <property type="entry name" value="HEXAPEP_TRANSFERASES"/>
    <property type="match status" value="1"/>
</dbReference>
<organism evidence="10 11">
    <name type="scientific">Mesorhizobium tianshanense</name>
    <dbReference type="NCBI Taxonomy" id="39844"/>
    <lineage>
        <taxon>Bacteria</taxon>
        <taxon>Pseudomonadati</taxon>
        <taxon>Pseudomonadota</taxon>
        <taxon>Alphaproteobacteria</taxon>
        <taxon>Hyphomicrobiales</taxon>
        <taxon>Phyllobacteriaceae</taxon>
        <taxon>Mesorhizobium</taxon>
    </lineage>
</organism>
<dbReference type="Pfam" id="PF00132">
    <property type="entry name" value="Hexapep"/>
    <property type="match status" value="1"/>
</dbReference>
<dbReference type="GO" id="GO:0008780">
    <property type="term" value="F:acyl-[acyl-carrier-protein]-UDP-N-acetylglucosamine O-acyltransferase activity"/>
    <property type="evidence" value="ECO:0007669"/>
    <property type="project" value="UniProtKB-UniRule"/>
</dbReference>
<name>A0A562PE63_9HYPH</name>
<proteinExistence type="inferred from homology"/>
<keyword evidence="7 8" id="KW-0012">Acyltransferase</keyword>
<keyword evidence="3 8" id="KW-0441">Lipid A biosynthesis</keyword>
<dbReference type="SUPFAM" id="SSF51161">
    <property type="entry name" value="Trimeric LpxA-like enzymes"/>
    <property type="match status" value="1"/>
</dbReference>
<gene>
    <name evidence="8" type="primary">lpxA</name>
    <name evidence="10" type="ORF">IQ26_00519</name>
</gene>
<dbReference type="InterPro" id="IPR001451">
    <property type="entry name" value="Hexapep"/>
</dbReference>
<dbReference type="Gene3D" id="1.20.1180.10">
    <property type="entry name" value="Udp N-acetylglucosamine O-acyltransferase, C-terminal domain"/>
    <property type="match status" value="1"/>
</dbReference>
<comment type="similarity">
    <text evidence="8">Belongs to the transferase hexapeptide repeat family. LpxA subfamily.</text>
</comment>
<dbReference type="InterPro" id="IPR010137">
    <property type="entry name" value="Lipid_A_LpxA"/>
</dbReference>
<dbReference type="Proteomes" id="UP000317122">
    <property type="component" value="Unassembled WGS sequence"/>
</dbReference>
<dbReference type="InterPro" id="IPR029098">
    <property type="entry name" value="Acetyltransf_C"/>
</dbReference>
<evidence type="ECO:0000256" key="6">
    <source>
        <dbReference type="ARBA" id="ARBA00023098"/>
    </source>
</evidence>
<dbReference type="NCBIfam" id="TIGR01852">
    <property type="entry name" value="lipid_A_lpxA"/>
    <property type="match status" value="1"/>
</dbReference>
<dbReference type="InterPro" id="IPR011004">
    <property type="entry name" value="Trimer_LpxA-like_sf"/>
</dbReference>
<dbReference type="GO" id="GO:0016020">
    <property type="term" value="C:membrane"/>
    <property type="evidence" value="ECO:0007669"/>
    <property type="project" value="GOC"/>
</dbReference>
<dbReference type="Gene3D" id="2.160.10.10">
    <property type="entry name" value="Hexapeptide repeat proteins"/>
    <property type="match status" value="1"/>
</dbReference>
<comment type="subunit">
    <text evidence="8">Homotrimer.</text>
</comment>
<keyword evidence="4 8" id="KW-0808">Transferase</keyword>
<dbReference type="HAMAP" id="MF_00387">
    <property type="entry name" value="LpxA"/>
    <property type="match status" value="1"/>
</dbReference>
<dbReference type="InterPro" id="IPR018357">
    <property type="entry name" value="Hexapep_transf_CS"/>
</dbReference>
<keyword evidence="5 8" id="KW-0677">Repeat</keyword>
<dbReference type="PIRSF" id="PIRSF000456">
    <property type="entry name" value="UDP-GlcNAc_acltr"/>
    <property type="match status" value="1"/>
</dbReference>
<evidence type="ECO:0000256" key="2">
    <source>
        <dbReference type="ARBA" id="ARBA00022516"/>
    </source>
</evidence>
<comment type="caution">
    <text evidence="10">The sequence shown here is derived from an EMBL/GenBank/DDBJ whole genome shotgun (WGS) entry which is preliminary data.</text>
</comment>
<evidence type="ECO:0000256" key="8">
    <source>
        <dbReference type="HAMAP-Rule" id="MF_00387"/>
    </source>
</evidence>
<keyword evidence="2 8" id="KW-0444">Lipid biosynthesis</keyword>
<keyword evidence="1 8" id="KW-0963">Cytoplasm</keyword>
<keyword evidence="6 8" id="KW-0443">Lipid metabolism</keyword>
<dbReference type="UniPathway" id="UPA00359">
    <property type="reaction ID" value="UER00477"/>
</dbReference>
<evidence type="ECO:0000256" key="7">
    <source>
        <dbReference type="ARBA" id="ARBA00023315"/>
    </source>
</evidence>
<dbReference type="EMBL" id="VLKT01000002">
    <property type="protein sequence ID" value="TWI42755.1"/>
    <property type="molecule type" value="Genomic_DNA"/>
</dbReference>
<dbReference type="EC" id="2.3.1.129" evidence="8"/>
<evidence type="ECO:0000256" key="5">
    <source>
        <dbReference type="ARBA" id="ARBA00022737"/>
    </source>
</evidence>
<evidence type="ECO:0000259" key="9">
    <source>
        <dbReference type="Pfam" id="PF13720"/>
    </source>
</evidence>
<dbReference type="PANTHER" id="PTHR43480:SF1">
    <property type="entry name" value="ACYL-[ACYL-CARRIER-PROTEIN]--UDP-N-ACETYLGLUCOSAMINE O-ACYLTRANSFERASE, MITOCHONDRIAL-RELATED"/>
    <property type="match status" value="1"/>
</dbReference>
<dbReference type="AlphaFoldDB" id="A0A562PE63"/>
<accession>A0A562PE63</accession>
<evidence type="ECO:0000313" key="11">
    <source>
        <dbReference type="Proteomes" id="UP000317122"/>
    </source>
</evidence>
<comment type="function">
    <text evidence="8">Involved in the biosynthesis of lipid A, a phosphorylated glycolipid that anchors the lipopolysaccharide to the outer membrane of the cell.</text>
</comment>
<dbReference type="GO" id="GO:0005737">
    <property type="term" value="C:cytoplasm"/>
    <property type="evidence" value="ECO:0007669"/>
    <property type="project" value="UniProtKB-SubCell"/>
</dbReference>
<dbReference type="InterPro" id="IPR037157">
    <property type="entry name" value="Acetyltransf_C_sf"/>
</dbReference>
<comment type="subcellular location">
    <subcellularLocation>
        <location evidence="8">Cytoplasm</location>
    </subcellularLocation>
</comment>
<evidence type="ECO:0000256" key="4">
    <source>
        <dbReference type="ARBA" id="ARBA00022679"/>
    </source>
</evidence>